<keyword evidence="3" id="KW-0804">Transcription</keyword>
<accession>A0A2M9BBB3</accession>
<feature type="domain" description="HTH tetR-type" evidence="5">
    <location>
        <begin position="12"/>
        <end position="72"/>
    </location>
</feature>
<dbReference type="SUPFAM" id="SSF46689">
    <property type="entry name" value="Homeodomain-like"/>
    <property type="match status" value="1"/>
</dbReference>
<evidence type="ECO:0000256" key="2">
    <source>
        <dbReference type="ARBA" id="ARBA00023125"/>
    </source>
</evidence>
<dbReference type="Gene3D" id="1.10.357.10">
    <property type="entry name" value="Tetracycline Repressor, domain 2"/>
    <property type="match status" value="1"/>
</dbReference>
<gene>
    <name evidence="6" type="ORF">CLV54_3360</name>
</gene>
<dbReference type="InterPro" id="IPR050109">
    <property type="entry name" value="HTH-type_TetR-like_transc_reg"/>
</dbReference>
<proteinExistence type="predicted"/>
<dbReference type="OrthoDB" id="3472897at2"/>
<dbReference type="AlphaFoldDB" id="A0A2M9BBB3"/>
<dbReference type="RefSeq" id="WP_100346115.1">
    <property type="nucleotide sequence ID" value="NZ_PGFB01000007.1"/>
</dbReference>
<dbReference type="PANTHER" id="PTHR30055:SF234">
    <property type="entry name" value="HTH-TYPE TRANSCRIPTIONAL REGULATOR BETI"/>
    <property type="match status" value="1"/>
</dbReference>
<dbReference type="Proteomes" id="UP000230161">
    <property type="component" value="Unassembled WGS sequence"/>
</dbReference>
<sequence>MESTLSSQEPTRGARDRILDAAAAVMREKGIAATTTKQIAQVAGYSEPMLYKHFADKQDLFMRVLEERMPQLQLPAELVGAATVAANLTLLVEQLLAFYVRSFPMAASIFGTPALLAAHRSGVTAHGGGPEAPVLIVQSYLDDEVELGRLPHDADTGSIARLLVGAAFQQAFFACFQGLDAVPHEKDVARTLVLAAVRGL</sequence>
<reference evidence="6 7" key="1">
    <citation type="submission" date="2017-11" db="EMBL/GenBank/DDBJ databases">
        <title>Genomic Encyclopedia of Archaeal and Bacterial Type Strains, Phase II (KMG-II): From Individual Species to Whole Genera.</title>
        <authorList>
            <person name="Goeker M."/>
        </authorList>
    </citation>
    <scope>NUCLEOTIDE SEQUENCE [LARGE SCALE GENOMIC DNA]</scope>
    <source>
        <strain evidence="6 7">DSM 25625</strain>
    </source>
</reference>
<feature type="DNA-binding region" description="H-T-H motif" evidence="4">
    <location>
        <begin position="35"/>
        <end position="54"/>
    </location>
</feature>
<dbReference type="InterPro" id="IPR001647">
    <property type="entry name" value="HTH_TetR"/>
</dbReference>
<keyword evidence="1" id="KW-0805">Transcription regulation</keyword>
<evidence type="ECO:0000259" key="5">
    <source>
        <dbReference type="PROSITE" id="PS50977"/>
    </source>
</evidence>
<dbReference type="GO" id="GO:0003700">
    <property type="term" value="F:DNA-binding transcription factor activity"/>
    <property type="evidence" value="ECO:0007669"/>
    <property type="project" value="TreeGrafter"/>
</dbReference>
<keyword evidence="2 4" id="KW-0238">DNA-binding</keyword>
<dbReference type="Pfam" id="PF00440">
    <property type="entry name" value="TetR_N"/>
    <property type="match status" value="1"/>
</dbReference>
<evidence type="ECO:0000256" key="4">
    <source>
        <dbReference type="PROSITE-ProRule" id="PRU00335"/>
    </source>
</evidence>
<dbReference type="InterPro" id="IPR009057">
    <property type="entry name" value="Homeodomain-like_sf"/>
</dbReference>
<evidence type="ECO:0000313" key="6">
    <source>
        <dbReference type="EMBL" id="PJJ55223.1"/>
    </source>
</evidence>
<evidence type="ECO:0000256" key="1">
    <source>
        <dbReference type="ARBA" id="ARBA00023015"/>
    </source>
</evidence>
<comment type="caution">
    <text evidence="6">The sequence shown here is derived from an EMBL/GenBank/DDBJ whole genome shotgun (WGS) entry which is preliminary data.</text>
</comment>
<dbReference type="PANTHER" id="PTHR30055">
    <property type="entry name" value="HTH-TYPE TRANSCRIPTIONAL REGULATOR RUTR"/>
    <property type="match status" value="1"/>
</dbReference>
<organism evidence="6 7">
    <name type="scientific">Compostimonas suwonensis</name>
    <dbReference type="NCBI Taxonomy" id="1048394"/>
    <lineage>
        <taxon>Bacteria</taxon>
        <taxon>Bacillati</taxon>
        <taxon>Actinomycetota</taxon>
        <taxon>Actinomycetes</taxon>
        <taxon>Micrococcales</taxon>
        <taxon>Microbacteriaceae</taxon>
        <taxon>Compostimonas</taxon>
    </lineage>
</organism>
<dbReference type="PROSITE" id="PS50977">
    <property type="entry name" value="HTH_TETR_2"/>
    <property type="match status" value="1"/>
</dbReference>
<name>A0A2M9BBB3_9MICO</name>
<evidence type="ECO:0000256" key="3">
    <source>
        <dbReference type="ARBA" id="ARBA00023163"/>
    </source>
</evidence>
<protein>
    <submittedName>
        <fullName evidence="6">AcrR family transcriptional regulator</fullName>
    </submittedName>
</protein>
<dbReference type="GO" id="GO:0000976">
    <property type="term" value="F:transcription cis-regulatory region binding"/>
    <property type="evidence" value="ECO:0007669"/>
    <property type="project" value="TreeGrafter"/>
</dbReference>
<keyword evidence="7" id="KW-1185">Reference proteome</keyword>
<dbReference type="PRINTS" id="PR00455">
    <property type="entry name" value="HTHTETR"/>
</dbReference>
<dbReference type="EMBL" id="PGFB01000007">
    <property type="protein sequence ID" value="PJJ55223.1"/>
    <property type="molecule type" value="Genomic_DNA"/>
</dbReference>
<evidence type="ECO:0000313" key="7">
    <source>
        <dbReference type="Proteomes" id="UP000230161"/>
    </source>
</evidence>